<reference evidence="1" key="1">
    <citation type="journal article" date="2020" name="Biotechnol. Biofuels">
        <title>New insights from the biogas microbiome by comprehensive genome-resolved metagenomics of nearly 1600 species originating from multiple anaerobic digesters.</title>
        <authorList>
            <person name="Campanaro S."/>
            <person name="Treu L."/>
            <person name="Rodriguez-R L.M."/>
            <person name="Kovalovszki A."/>
            <person name="Ziels R.M."/>
            <person name="Maus I."/>
            <person name="Zhu X."/>
            <person name="Kougias P.G."/>
            <person name="Basile A."/>
            <person name="Luo G."/>
            <person name="Schluter A."/>
            <person name="Konstantinidis K.T."/>
            <person name="Angelidaki I."/>
        </authorList>
    </citation>
    <scope>NUCLEOTIDE SEQUENCE</scope>
    <source>
        <strain evidence="1">AS06rmzACSIP_7</strain>
    </source>
</reference>
<sequence length="139" mass="15422">MLLLTPGNPVVTVQLKNSAGNPISGGVVKYYSDGWKLFGTTDASGQVIGQLKAGVYPFTMKYANTHQLKVQNITTNTTIMFQTGRVYSESGRCTHYHANVWQAFSQNMELLPGIYMFRYNDIIPIRLHTIAGGTLSHIH</sequence>
<organism evidence="1 2">
    <name type="scientific">Syntrophorhabdus aromaticivorans</name>
    <dbReference type="NCBI Taxonomy" id="328301"/>
    <lineage>
        <taxon>Bacteria</taxon>
        <taxon>Pseudomonadati</taxon>
        <taxon>Thermodesulfobacteriota</taxon>
        <taxon>Syntrophorhabdia</taxon>
        <taxon>Syntrophorhabdales</taxon>
        <taxon>Syntrophorhabdaceae</taxon>
        <taxon>Syntrophorhabdus</taxon>
    </lineage>
</organism>
<accession>A0A971S0P6</accession>
<dbReference type="Gene3D" id="2.60.40.10">
    <property type="entry name" value="Immunoglobulins"/>
    <property type="match status" value="1"/>
</dbReference>
<dbReference type="AlphaFoldDB" id="A0A971S0P6"/>
<reference evidence="1" key="2">
    <citation type="submission" date="2020-01" db="EMBL/GenBank/DDBJ databases">
        <authorList>
            <person name="Campanaro S."/>
        </authorList>
    </citation>
    <scope>NUCLEOTIDE SEQUENCE</scope>
    <source>
        <strain evidence="1">AS06rmzACSIP_7</strain>
    </source>
</reference>
<evidence type="ECO:0000313" key="1">
    <source>
        <dbReference type="EMBL" id="NLW34367.1"/>
    </source>
</evidence>
<protein>
    <submittedName>
        <fullName evidence="1">Uncharacterized protein</fullName>
    </submittedName>
</protein>
<proteinExistence type="predicted"/>
<gene>
    <name evidence="1" type="ORF">GXY80_02640</name>
</gene>
<comment type="caution">
    <text evidence="1">The sequence shown here is derived from an EMBL/GenBank/DDBJ whole genome shotgun (WGS) entry which is preliminary data.</text>
</comment>
<dbReference type="EMBL" id="JAAYEE010000042">
    <property type="protein sequence ID" value="NLW34367.1"/>
    <property type="molecule type" value="Genomic_DNA"/>
</dbReference>
<dbReference type="Proteomes" id="UP000777265">
    <property type="component" value="Unassembled WGS sequence"/>
</dbReference>
<dbReference type="InterPro" id="IPR013783">
    <property type="entry name" value="Ig-like_fold"/>
</dbReference>
<name>A0A971S0P6_9BACT</name>
<evidence type="ECO:0000313" key="2">
    <source>
        <dbReference type="Proteomes" id="UP000777265"/>
    </source>
</evidence>